<keyword evidence="3" id="KW-0539">Nucleus</keyword>
<dbReference type="PANTHER" id="PTHR12549:SF6">
    <property type="entry name" value="JMJC DOMAIN-CONTAINING HISTONE DEMETHYLATION PROTEIN 2C-RELATED"/>
    <property type="match status" value="1"/>
</dbReference>
<comment type="subcellular location">
    <subcellularLocation>
        <location evidence="1">Nucleus</location>
    </subcellularLocation>
</comment>
<accession>A0ABN9LWS9</accession>
<organism evidence="4 5">
    <name type="scientific">Ranitomeya imitator</name>
    <name type="common">mimic poison frog</name>
    <dbReference type="NCBI Taxonomy" id="111125"/>
    <lineage>
        <taxon>Eukaryota</taxon>
        <taxon>Metazoa</taxon>
        <taxon>Chordata</taxon>
        <taxon>Craniata</taxon>
        <taxon>Vertebrata</taxon>
        <taxon>Euteleostomi</taxon>
        <taxon>Amphibia</taxon>
        <taxon>Batrachia</taxon>
        <taxon>Anura</taxon>
        <taxon>Neobatrachia</taxon>
        <taxon>Hyloidea</taxon>
        <taxon>Dendrobatidae</taxon>
        <taxon>Dendrobatinae</taxon>
        <taxon>Ranitomeya</taxon>
    </lineage>
</organism>
<dbReference type="SUPFAM" id="SSF57889">
    <property type="entry name" value="Cysteine-rich domain"/>
    <property type="match status" value="1"/>
</dbReference>
<reference evidence="4" key="1">
    <citation type="submission" date="2023-07" db="EMBL/GenBank/DDBJ databases">
        <authorList>
            <person name="Stuckert A."/>
        </authorList>
    </citation>
    <scope>NUCLEOTIDE SEQUENCE</scope>
</reference>
<evidence type="ECO:0008006" key="6">
    <source>
        <dbReference type="Google" id="ProtNLM"/>
    </source>
</evidence>
<name>A0ABN9LWS9_9NEOB</name>
<protein>
    <recommendedName>
        <fullName evidence="6">Recombination activating protein 1</fullName>
    </recommendedName>
</protein>
<dbReference type="EMBL" id="CAUEEQ010035912">
    <property type="protein sequence ID" value="CAJ0952941.1"/>
    <property type="molecule type" value="Genomic_DNA"/>
</dbReference>
<keyword evidence="5" id="KW-1185">Reference proteome</keyword>
<evidence type="ECO:0000256" key="3">
    <source>
        <dbReference type="ARBA" id="ARBA00023242"/>
    </source>
</evidence>
<evidence type="ECO:0000256" key="1">
    <source>
        <dbReference type="ARBA" id="ARBA00004123"/>
    </source>
</evidence>
<dbReference type="Proteomes" id="UP001176940">
    <property type="component" value="Unassembled WGS sequence"/>
</dbReference>
<comment type="caution">
    <text evidence="4">The sequence shown here is derived from an EMBL/GenBank/DDBJ whole genome shotgun (WGS) entry which is preliminary data.</text>
</comment>
<proteinExistence type="predicted"/>
<evidence type="ECO:0000313" key="4">
    <source>
        <dbReference type="EMBL" id="CAJ0952941.1"/>
    </source>
</evidence>
<evidence type="ECO:0000313" key="5">
    <source>
        <dbReference type="Proteomes" id="UP001176940"/>
    </source>
</evidence>
<keyword evidence="2" id="KW-0479">Metal-binding</keyword>
<dbReference type="PANTHER" id="PTHR12549">
    <property type="entry name" value="JMJC DOMAIN-CONTAINING HISTONE DEMETHYLATION PROTEIN"/>
    <property type="match status" value="1"/>
</dbReference>
<gene>
    <name evidence="4" type="ORF">RIMI_LOCUS14110205</name>
</gene>
<evidence type="ECO:0000256" key="2">
    <source>
        <dbReference type="ARBA" id="ARBA00022723"/>
    </source>
</evidence>
<sequence length="335" mass="38279">MGTQDVTTESKKTKRCRSANLVLIRATLCACRFLTDTGCLVVSAGIPRSVLKDWRKVKKLKQTGESFLQDDSCCEIGPNLQKCRECRLIRTKKGEESTHSPVFCRFYYFRRLSFSKNGVVRIDGFSTPDQYDDEALSLWTHENYEDDELDLESIKYILGYIGDKFCQMVTSEKAAMSWVKKDAKIAWKRAVRGVREMCDACEATLFNVHWVCQKCGFVVCLDCYKAKERKSSREISAKLFGFMALSIRKSSRVLTESEPLLKMDQGLIHADVPFGHVHFRKLFVEVFDDRPNFEQTVKVGVISCGTLCIIGIMQEFMDGLKTSPNHGHSEYWSVI</sequence>
<dbReference type="InterPro" id="IPR046349">
    <property type="entry name" value="C1-like_sf"/>
</dbReference>
<dbReference type="InterPro" id="IPR045109">
    <property type="entry name" value="LSDs-like"/>
</dbReference>